<evidence type="ECO:0008006" key="4">
    <source>
        <dbReference type="Google" id="ProtNLM"/>
    </source>
</evidence>
<evidence type="ECO:0000313" key="3">
    <source>
        <dbReference type="Proteomes" id="UP000533080"/>
    </source>
</evidence>
<gene>
    <name evidence="2" type="ORF">HNV28_06600</name>
</gene>
<evidence type="ECO:0000256" key="1">
    <source>
        <dbReference type="SAM" id="SignalP"/>
    </source>
</evidence>
<dbReference type="PROSITE" id="PS51257">
    <property type="entry name" value="PROKAR_LIPOPROTEIN"/>
    <property type="match status" value="1"/>
</dbReference>
<feature type="signal peptide" evidence="1">
    <location>
        <begin position="1"/>
        <end position="18"/>
    </location>
</feature>
<sequence length="212" mass="23981">MRHSRCLLLASLWFAACAGTPWMPREAEHYGFANATSRRVWVRGPWEAISPSDDIDVVIDQLCPAIMRLPGATDRDHGQEYCGALYSLGDGVYHASFPSPLGTKRPVGPSRRKTCYAPMSVQDARGRASVIADYHSHPWSPSPMSEEDRRANTQRYFIRIQFDARCIIHKLVPHAHEARPGELYVREARQWRLVGRILPEDKATGRITTVTE</sequence>
<protein>
    <recommendedName>
        <fullName evidence="4">Lipoprotein</fullName>
    </recommendedName>
</protein>
<reference evidence="2 3" key="1">
    <citation type="submission" date="2020-05" db="EMBL/GenBank/DDBJ databases">
        <authorList>
            <person name="Whitworth D."/>
        </authorList>
    </citation>
    <scope>NUCLEOTIDE SEQUENCE [LARGE SCALE GENOMIC DNA]</scope>
    <source>
        <strain evidence="2 3">AM005</strain>
    </source>
</reference>
<feature type="chain" id="PRO_5031217853" description="Lipoprotein" evidence="1">
    <location>
        <begin position="19"/>
        <end position="212"/>
    </location>
</feature>
<accession>A0A7Y4MR01</accession>
<dbReference type="RefSeq" id="WP_171440453.1">
    <property type="nucleotide sequence ID" value="NZ_JABFNS010000057.1"/>
</dbReference>
<comment type="caution">
    <text evidence="2">The sequence shown here is derived from an EMBL/GenBank/DDBJ whole genome shotgun (WGS) entry which is preliminary data.</text>
</comment>
<name>A0A7Y4MR01_MYXXA</name>
<dbReference type="SUPFAM" id="SSF102712">
    <property type="entry name" value="JAB1/MPN domain"/>
    <property type="match status" value="1"/>
</dbReference>
<organism evidence="2 3">
    <name type="scientific">Myxococcus xanthus</name>
    <dbReference type="NCBI Taxonomy" id="34"/>
    <lineage>
        <taxon>Bacteria</taxon>
        <taxon>Pseudomonadati</taxon>
        <taxon>Myxococcota</taxon>
        <taxon>Myxococcia</taxon>
        <taxon>Myxococcales</taxon>
        <taxon>Cystobacterineae</taxon>
        <taxon>Myxococcaceae</taxon>
        <taxon>Myxococcus</taxon>
    </lineage>
</organism>
<dbReference type="Proteomes" id="UP000533080">
    <property type="component" value="Unassembled WGS sequence"/>
</dbReference>
<evidence type="ECO:0000313" key="2">
    <source>
        <dbReference type="EMBL" id="NOJ78013.1"/>
    </source>
</evidence>
<dbReference type="EMBL" id="JABFNT010000015">
    <property type="protein sequence ID" value="NOJ78013.1"/>
    <property type="molecule type" value="Genomic_DNA"/>
</dbReference>
<dbReference type="Gene3D" id="3.40.140.10">
    <property type="entry name" value="Cytidine Deaminase, domain 2"/>
    <property type="match status" value="1"/>
</dbReference>
<keyword evidence="1" id="KW-0732">Signal</keyword>
<proteinExistence type="predicted"/>
<dbReference type="AlphaFoldDB" id="A0A7Y4MR01"/>